<organism evidence="2">
    <name type="scientific">Hexamita inflata</name>
    <dbReference type="NCBI Taxonomy" id="28002"/>
    <lineage>
        <taxon>Eukaryota</taxon>
        <taxon>Metamonada</taxon>
        <taxon>Diplomonadida</taxon>
        <taxon>Hexamitidae</taxon>
        <taxon>Hexamitinae</taxon>
        <taxon>Hexamita</taxon>
    </lineage>
</organism>
<name>A0AA86TFG5_9EUKA</name>
<dbReference type="Proteomes" id="UP001642409">
    <property type="component" value="Unassembled WGS sequence"/>
</dbReference>
<feature type="coiled-coil region" evidence="1">
    <location>
        <begin position="27"/>
        <end position="107"/>
    </location>
</feature>
<keyword evidence="4" id="KW-1185">Reference proteome</keyword>
<dbReference type="EMBL" id="CATOUU010000082">
    <property type="protein sequence ID" value="CAI9915911.1"/>
    <property type="molecule type" value="Genomic_DNA"/>
</dbReference>
<sequence>MSKVQIMIEKRTQQRQEQKDPQNAKNLIQTQNKLQQSRLKCSDLEQQISDKDIQLQETTITAMKTINEASQNYIDMQLKINQLAKELKEQQELNKQQQKLLLRAKNMDHILKYVDNKQI</sequence>
<reference evidence="3 4" key="2">
    <citation type="submission" date="2024-07" db="EMBL/GenBank/DDBJ databases">
        <authorList>
            <person name="Akdeniz Z."/>
        </authorList>
    </citation>
    <scope>NUCLEOTIDE SEQUENCE [LARGE SCALE GENOMIC DNA]</scope>
</reference>
<accession>A0AA86TFG5</accession>
<proteinExistence type="predicted"/>
<dbReference type="EMBL" id="CAXDID020000316">
    <property type="protein sequence ID" value="CAL6075870.1"/>
    <property type="molecule type" value="Genomic_DNA"/>
</dbReference>
<evidence type="ECO:0000313" key="4">
    <source>
        <dbReference type="Proteomes" id="UP001642409"/>
    </source>
</evidence>
<evidence type="ECO:0000256" key="1">
    <source>
        <dbReference type="SAM" id="Coils"/>
    </source>
</evidence>
<keyword evidence="1" id="KW-0175">Coiled coil</keyword>
<protein>
    <submittedName>
        <fullName evidence="3">Hypothetical_protein</fullName>
    </submittedName>
</protein>
<evidence type="ECO:0000313" key="2">
    <source>
        <dbReference type="EMBL" id="CAI9915911.1"/>
    </source>
</evidence>
<gene>
    <name evidence="2" type="ORF">HINF_LOCUS3556</name>
    <name evidence="3" type="ORF">HINF_LOCUS57417</name>
</gene>
<evidence type="ECO:0000313" key="3">
    <source>
        <dbReference type="EMBL" id="CAL6075870.1"/>
    </source>
</evidence>
<comment type="caution">
    <text evidence="2">The sequence shown here is derived from an EMBL/GenBank/DDBJ whole genome shotgun (WGS) entry which is preliminary data.</text>
</comment>
<reference evidence="2" key="1">
    <citation type="submission" date="2023-06" db="EMBL/GenBank/DDBJ databases">
        <authorList>
            <person name="Kurt Z."/>
        </authorList>
    </citation>
    <scope>NUCLEOTIDE SEQUENCE</scope>
</reference>
<dbReference type="AlphaFoldDB" id="A0AA86TFG5"/>